<keyword evidence="3" id="KW-1185">Reference proteome</keyword>
<dbReference type="PANTHER" id="PTHR22876">
    <property type="entry name" value="ZGC:101016"/>
    <property type="match status" value="1"/>
</dbReference>
<reference evidence="2 3" key="1">
    <citation type="journal article" date="2018" name="Genome Biol. Evol.">
        <title>Multiple Roots of Fruiting Body Formation in Amoebozoa.</title>
        <authorList>
            <person name="Hillmann F."/>
            <person name="Forbes G."/>
            <person name="Novohradska S."/>
            <person name="Ferling I."/>
            <person name="Riege K."/>
            <person name="Groth M."/>
            <person name="Westermann M."/>
            <person name="Marz M."/>
            <person name="Spaller T."/>
            <person name="Winckler T."/>
            <person name="Schaap P."/>
            <person name="Glockner G."/>
        </authorList>
    </citation>
    <scope>NUCLEOTIDE SEQUENCE [LARGE SCALE GENOMIC DNA]</scope>
    <source>
        <strain evidence="2 3">Jena</strain>
    </source>
</reference>
<protein>
    <submittedName>
        <fullName evidence="2">Uncharacterized protein</fullName>
    </submittedName>
</protein>
<feature type="region of interest" description="Disordered" evidence="1">
    <location>
        <begin position="455"/>
        <end position="530"/>
    </location>
</feature>
<dbReference type="AlphaFoldDB" id="A0A2P6NUB8"/>
<evidence type="ECO:0000313" key="2">
    <source>
        <dbReference type="EMBL" id="PRP87559.1"/>
    </source>
</evidence>
<accession>A0A2P6NUB8</accession>
<evidence type="ECO:0000256" key="1">
    <source>
        <dbReference type="SAM" id="MobiDB-lite"/>
    </source>
</evidence>
<feature type="compositionally biased region" description="Acidic residues" evidence="1">
    <location>
        <begin position="481"/>
        <end position="507"/>
    </location>
</feature>
<sequence>MSNSKQSQDWGVYDGPWTYKCATQLPDTEVLPRLRRYLELGERRLPHFLKPMEQLTPTEQLAIVAAVNACASSIFNQCTTVRGQWERTFQPDLRSANNVEKLKKFGKLIKTYPDEGLLPLLERLPSEGKLEEACHILKSVRKLAHVNKNAGRKASLEREREEASEEGPSTKRQRRSPPRTSSPPQMSASLASVINEECKLPPIKMVMGSIVSTNNNEATSSPTPVKEEFHNGTHWVFTPRQSQGSSPVPSQQEAYERQIYDSRTSEASLQMEIMSLRRELHEARSRLAYYEYHYNPHMMQQHKMLVAESYAPGSTMSSERGNTKKGAQAHQNTFAWKHNPNSAKTAKILALPNEGLCPRCTEQIEWRKRYRKYKPLTTLGRCCNCNQKNIKRAYHILCTQCARDLKVCAKCKETKKLVKEIKTKEEIEAEERLADATVKAMSERERRSFFRKLERGQLNGDEEGGANEGDANGLIVSSETGLDDDDKESIESMDEDDGKLEDVEGAEGEAKKEAGEEDEEEEGEAEEEEN</sequence>
<dbReference type="EMBL" id="MDYQ01000019">
    <property type="protein sequence ID" value="PRP87559.1"/>
    <property type="molecule type" value="Genomic_DNA"/>
</dbReference>
<organism evidence="2 3">
    <name type="scientific">Planoprotostelium fungivorum</name>
    <dbReference type="NCBI Taxonomy" id="1890364"/>
    <lineage>
        <taxon>Eukaryota</taxon>
        <taxon>Amoebozoa</taxon>
        <taxon>Evosea</taxon>
        <taxon>Variosea</taxon>
        <taxon>Cavosteliida</taxon>
        <taxon>Cavosteliaceae</taxon>
        <taxon>Planoprotostelium</taxon>
    </lineage>
</organism>
<comment type="caution">
    <text evidence="2">The sequence shown here is derived from an EMBL/GenBank/DDBJ whole genome shotgun (WGS) entry which is preliminary data.</text>
</comment>
<proteinExistence type="predicted"/>
<feature type="region of interest" description="Disordered" evidence="1">
    <location>
        <begin position="148"/>
        <end position="188"/>
    </location>
</feature>
<dbReference type="PANTHER" id="PTHR22876:SF5">
    <property type="entry name" value="CHROMOSOME 9 OPEN READING FRAME 85"/>
    <property type="match status" value="1"/>
</dbReference>
<feature type="compositionally biased region" description="Acidic residues" evidence="1">
    <location>
        <begin position="515"/>
        <end position="530"/>
    </location>
</feature>
<dbReference type="Pfam" id="PF10217">
    <property type="entry name" value="DUF2039"/>
    <property type="match status" value="1"/>
</dbReference>
<name>A0A2P6NUB8_9EUKA</name>
<gene>
    <name evidence="2" type="ORF">PROFUN_04586</name>
</gene>
<dbReference type="OrthoDB" id="250548at2759"/>
<evidence type="ECO:0000313" key="3">
    <source>
        <dbReference type="Proteomes" id="UP000241769"/>
    </source>
</evidence>
<dbReference type="Proteomes" id="UP000241769">
    <property type="component" value="Unassembled WGS sequence"/>
</dbReference>
<dbReference type="InterPro" id="IPR019351">
    <property type="entry name" value="DUF2039"/>
</dbReference>
<dbReference type="InParanoid" id="A0A2P6NUB8"/>